<reference evidence="4 5" key="1">
    <citation type="submission" date="2015-12" db="EMBL/GenBank/DDBJ databases">
        <authorList>
            <person name="Shamseldin A."/>
            <person name="Moawad H."/>
            <person name="Abd El-Rahim W.M."/>
            <person name="Sadowsky M.J."/>
        </authorList>
    </citation>
    <scope>NUCLEOTIDE SEQUENCE [LARGE SCALE GENOMIC DNA]</scope>
    <source>
        <strain evidence="4 5">SM2</strain>
    </source>
</reference>
<dbReference type="SMART" id="SM00271">
    <property type="entry name" value="DnaJ"/>
    <property type="match status" value="1"/>
</dbReference>
<dbReference type="InterPro" id="IPR050817">
    <property type="entry name" value="DjlA_DnaK_co-chaperone"/>
</dbReference>
<dbReference type="NCBIfam" id="NF006948">
    <property type="entry name" value="PRK09430.1"/>
    <property type="match status" value="1"/>
</dbReference>
<accession>A0A127MAE4</accession>
<keyword evidence="2" id="KW-0812">Transmembrane</keyword>
<dbReference type="Gene3D" id="1.10.3680.10">
    <property type="entry name" value="TerB-like"/>
    <property type="match status" value="1"/>
</dbReference>
<dbReference type="Gene3D" id="1.10.287.110">
    <property type="entry name" value="DnaJ domain"/>
    <property type="match status" value="1"/>
</dbReference>
<dbReference type="InterPro" id="IPR001623">
    <property type="entry name" value="DnaJ_domain"/>
</dbReference>
<protein>
    <submittedName>
        <fullName evidence="4">Molecular chaperone DjlA</fullName>
    </submittedName>
</protein>
<dbReference type="SUPFAM" id="SSF46565">
    <property type="entry name" value="Chaperone J-domain"/>
    <property type="match status" value="1"/>
</dbReference>
<dbReference type="PANTHER" id="PTHR24074">
    <property type="entry name" value="CO-CHAPERONE PROTEIN DJLA"/>
    <property type="match status" value="1"/>
</dbReference>
<dbReference type="Pfam" id="PF05099">
    <property type="entry name" value="TerB"/>
    <property type="match status" value="1"/>
</dbReference>
<feature type="domain" description="J" evidence="3">
    <location>
        <begin position="201"/>
        <end position="266"/>
    </location>
</feature>
<dbReference type="PROSITE" id="PS50076">
    <property type="entry name" value="DNAJ_2"/>
    <property type="match status" value="1"/>
</dbReference>
<feature type="transmembrane region" description="Helical" evidence="2">
    <location>
        <begin position="6"/>
        <end position="31"/>
    </location>
</feature>
<keyword evidence="1" id="KW-0143">Chaperone</keyword>
<evidence type="ECO:0000259" key="3">
    <source>
        <dbReference type="PROSITE" id="PS50076"/>
    </source>
</evidence>
<dbReference type="PRINTS" id="PR00625">
    <property type="entry name" value="JDOMAIN"/>
</dbReference>
<dbReference type="InterPro" id="IPR036869">
    <property type="entry name" value="J_dom_sf"/>
</dbReference>
<organism evidence="4 5">
    <name type="scientific">Zhongshania aliphaticivorans</name>
    <dbReference type="NCBI Taxonomy" id="1470434"/>
    <lineage>
        <taxon>Bacteria</taxon>
        <taxon>Pseudomonadati</taxon>
        <taxon>Pseudomonadota</taxon>
        <taxon>Gammaproteobacteria</taxon>
        <taxon>Cellvibrionales</taxon>
        <taxon>Spongiibacteraceae</taxon>
        <taxon>Zhongshania</taxon>
    </lineage>
</organism>
<dbReference type="CDD" id="cd07316">
    <property type="entry name" value="terB_like_DjlA"/>
    <property type="match status" value="1"/>
</dbReference>
<dbReference type="InterPro" id="IPR029024">
    <property type="entry name" value="TerB-like"/>
</dbReference>
<dbReference type="InterPro" id="IPR007791">
    <property type="entry name" value="DjlA_N"/>
</dbReference>
<gene>
    <name evidence="4" type="ORF">AZF00_18745</name>
</gene>
<dbReference type="Proteomes" id="UP000074119">
    <property type="component" value="Chromosome"/>
</dbReference>
<dbReference type="AlphaFoldDB" id="A0A127MAE4"/>
<proteinExistence type="predicted"/>
<evidence type="ECO:0000313" key="5">
    <source>
        <dbReference type="Proteomes" id="UP000074119"/>
    </source>
</evidence>
<evidence type="ECO:0000256" key="1">
    <source>
        <dbReference type="ARBA" id="ARBA00023186"/>
    </source>
</evidence>
<evidence type="ECO:0000256" key="2">
    <source>
        <dbReference type="SAM" id="Phobius"/>
    </source>
</evidence>
<dbReference type="KEGG" id="zal:AZF00_18745"/>
<keyword evidence="2" id="KW-1133">Transmembrane helix</keyword>
<name>A0A127MAE4_9GAMM</name>
<sequence length="266" mass="29173">MAMAKFIGAFLGFLMGGPLFALLGFGVGVMFDRGLKQAMGFNYGAERERIQGVLFETVFRVMGHVAKADGRVCESEVAQAEAIIAQFGLTGARRQEAITLFKEGSADEFELEPQISDFMLVARTQPLLRQMLLEALLTMALADGEVDSAEKAILLRVAGYIGVSARDFQRLLDMAMAQRQFHGRGAGGQQSARSSASELQAAYKAIGVTEAMTDAEIKRAYRKLMSQHHPDKLIAKGVPEDMMKIATEKAQEIQAAYELIKDSRKR</sequence>
<dbReference type="EMBL" id="CP014544">
    <property type="protein sequence ID" value="AMO70217.1"/>
    <property type="molecule type" value="Genomic_DNA"/>
</dbReference>
<evidence type="ECO:0000313" key="4">
    <source>
        <dbReference type="EMBL" id="AMO70217.1"/>
    </source>
</evidence>
<dbReference type="Pfam" id="PF00226">
    <property type="entry name" value="DnaJ"/>
    <property type="match status" value="1"/>
</dbReference>
<keyword evidence="2" id="KW-0472">Membrane</keyword>
<dbReference type="CDD" id="cd06257">
    <property type="entry name" value="DnaJ"/>
    <property type="match status" value="1"/>
</dbReference>
<dbReference type="STRING" id="1470434.AZF00_18745"/>